<dbReference type="EMBL" id="CP063169">
    <property type="protein sequence ID" value="QOR71900.1"/>
    <property type="molecule type" value="Genomic_DNA"/>
</dbReference>
<dbReference type="RefSeq" id="WP_193498550.1">
    <property type="nucleotide sequence ID" value="NZ_CP063169.1"/>
</dbReference>
<keyword evidence="2" id="KW-1185">Reference proteome</keyword>
<evidence type="ECO:0000313" key="2">
    <source>
        <dbReference type="Proteomes" id="UP000593758"/>
    </source>
</evidence>
<reference evidence="1 2" key="1">
    <citation type="submission" date="2020-10" db="EMBL/GenBank/DDBJ databases">
        <title>Haloactinobacterium sp. RN3S43, a bacterium isolated from saline soil.</title>
        <authorList>
            <person name="Sun J.-Q."/>
        </authorList>
    </citation>
    <scope>NUCLEOTIDE SEQUENCE [LARGE SCALE GENOMIC DNA]</scope>
    <source>
        <strain evidence="1 2">RN3S43</strain>
    </source>
</reference>
<name>A0A7M1SWD9_9MICO</name>
<dbReference type="InterPro" id="IPR018561">
    <property type="entry name" value="AosR"/>
</dbReference>
<dbReference type="Pfam" id="PF09438">
    <property type="entry name" value="DUF2017"/>
    <property type="match status" value="1"/>
</dbReference>
<dbReference type="Proteomes" id="UP000593758">
    <property type="component" value="Chromosome"/>
</dbReference>
<protein>
    <submittedName>
        <fullName evidence="1">DUF2017 domain-containing protein</fullName>
    </submittedName>
</protein>
<organism evidence="1 2">
    <name type="scientific">Ruania alkalisoli</name>
    <dbReference type="NCBI Taxonomy" id="2779775"/>
    <lineage>
        <taxon>Bacteria</taxon>
        <taxon>Bacillati</taxon>
        <taxon>Actinomycetota</taxon>
        <taxon>Actinomycetes</taxon>
        <taxon>Micrococcales</taxon>
        <taxon>Ruaniaceae</taxon>
        <taxon>Ruania</taxon>
    </lineage>
</organism>
<dbReference type="KEGG" id="halt:IM660_06470"/>
<sequence length="207" mass="22715">MRAFVRRRGAFVAEVSPDERTILARVVADTCELLGAPVSREPPDGAARPRGEGTDPLFLAWPADGIAAPSDPALARLLPDASVTDEEVSAEFRRLTEVDLRETKAARLRMVWAALQVPGDEVRVSPEHAMDWAGALNDVRLVVAERLGIRTEEDAEALHGALETPQHGPTTPHSERDEIREALGMLYSALTWLQESLLQVMLPTLDR</sequence>
<evidence type="ECO:0000313" key="1">
    <source>
        <dbReference type="EMBL" id="QOR71900.1"/>
    </source>
</evidence>
<gene>
    <name evidence="1" type="ORF">IM660_06470</name>
</gene>
<proteinExistence type="predicted"/>
<accession>A0A7M1SWD9</accession>
<dbReference type="AlphaFoldDB" id="A0A7M1SWD9"/>